<name>A0A6A2Y115_HIBSY</name>
<dbReference type="EMBL" id="VEPZ02001422">
    <property type="protein sequence ID" value="KAE8673815.1"/>
    <property type="molecule type" value="Genomic_DNA"/>
</dbReference>
<dbReference type="Proteomes" id="UP000436088">
    <property type="component" value="Unassembled WGS sequence"/>
</dbReference>
<evidence type="ECO:0000313" key="3">
    <source>
        <dbReference type="Proteomes" id="UP000436088"/>
    </source>
</evidence>
<feature type="compositionally biased region" description="Polar residues" evidence="1">
    <location>
        <begin position="248"/>
        <end position="261"/>
    </location>
</feature>
<evidence type="ECO:0000313" key="2">
    <source>
        <dbReference type="EMBL" id="KAE8673815.1"/>
    </source>
</evidence>
<keyword evidence="3" id="KW-1185">Reference proteome</keyword>
<accession>A0A6A2Y115</accession>
<feature type="region of interest" description="Disordered" evidence="1">
    <location>
        <begin position="248"/>
        <end position="332"/>
    </location>
</feature>
<reference evidence="2" key="1">
    <citation type="submission" date="2019-09" db="EMBL/GenBank/DDBJ databases">
        <title>Draft genome information of white flower Hibiscus syriacus.</title>
        <authorList>
            <person name="Kim Y.-M."/>
        </authorList>
    </citation>
    <scope>NUCLEOTIDE SEQUENCE [LARGE SCALE GENOMIC DNA]</scope>
    <source>
        <strain evidence="2">YM2019G1</strain>
    </source>
</reference>
<comment type="caution">
    <text evidence="2">The sequence shown here is derived from an EMBL/GenBank/DDBJ whole genome shotgun (WGS) entry which is preliminary data.</text>
</comment>
<feature type="compositionally biased region" description="Polar residues" evidence="1">
    <location>
        <begin position="291"/>
        <end position="303"/>
    </location>
</feature>
<dbReference type="GO" id="GO:0016301">
    <property type="term" value="F:kinase activity"/>
    <property type="evidence" value="ECO:0007669"/>
    <property type="project" value="UniProtKB-KW"/>
</dbReference>
<gene>
    <name evidence="2" type="ORF">F3Y22_tig00111772pilonHSYRG00279</name>
</gene>
<dbReference type="AlphaFoldDB" id="A0A6A2Y115"/>
<organism evidence="2 3">
    <name type="scientific">Hibiscus syriacus</name>
    <name type="common">Rose of Sharon</name>
    <dbReference type="NCBI Taxonomy" id="106335"/>
    <lineage>
        <taxon>Eukaryota</taxon>
        <taxon>Viridiplantae</taxon>
        <taxon>Streptophyta</taxon>
        <taxon>Embryophyta</taxon>
        <taxon>Tracheophyta</taxon>
        <taxon>Spermatophyta</taxon>
        <taxon>Magnoliopsida</taxon>
        <taxon>eudicotyledons</taxon>
        <taxon>Gunneridae</taxon>
        <taxon>Pentapetalae</taxon>
        <taxon>rosids</taxon>
        <taxon>malvids</taxon>
        <taxon>Malvales</taxon>
        <taxon>Malvaceae</taxon>
        <taxon>Malvoideae</taxon>
        <taxon>Hibiscus</taxon>
    </lineage>
</organism>
<sequence length="332" mass="35861">MEVDHHPGGGHWFAAGLSPNIPNRNRVSFHNSPHFSMLSYGHANRYGSIGSHAMNMHPQSSASMLGSSPDARRRIMTYSHGNGLGASPSGGNFAALPLGTSPSQFTRQAPMVKFQVALLDTMRGGIGMATSYPAVQNIPNSIGLGSNVQLQYSSRATQDKSEASMPLPDPGDWDPNYRGMHIGSADSFVGVGRFNPALATSSNLPIQRQNGPIGFSHVEMGSPPSANDWHTGYPRFISKQSHFMPHMTQNSPSRLGQQTLPRFNHGRSTGPRGNEWNQMKLQLPPPGFNSGGQRSPGNSSLSNGMPWGRRADHPFSNIPPASLGRKDYERIA</sequence>
<evidence type="ECO:0000256" key="1">
    <source>
        <dbReference type="SAM" id="MobiDB-lite"/>
    </source>
</evidence>
<proteinExistence type="predicted"/>
<protein>
    <submittedName>
        <fullName evidence="2">Serine/threonine-protein kinase yakA-like isoform X2</fullName>
    </submittedName>
</protein>